<evidence type="ECO:0000256" key="1">
    <source>
        <dbReference type="ARBA" id="ARBA00022692"/>
    </source>
</evidence>
<feature type="transmembrane region" description="Helical" evidence="4">
    <location>
        <begin position="311"/>
        <end position="333"/>
    </location>
</feature>
<feature type="transmembrane region" description="Helical" evidence="4">
    <location>
        <begin position="286"/>
        <end position="305"/>
    </location>
</feature>
<dbReference type="Gene3D" id="1.20.1250.20">
    <property type="entry name" value="MFS general substrate transporter like domains"/>
    <property type="match status" value="2"/>
</dbReference>
<dbReference type="SUPFAM" id="SSF103473">
    <property type="entry name" value="MFS general substrate transporter"/>
    <property type="match status" value="1"/>
</dbReference>
<gene>
    <name evidence="6" type="ORF">J2X16_004842</name>
</gene>
<evidence type="ECO:0000256" key="4">
    <source>
        <dbReference type="SAM" id="Phobius"/>
    </source>
</evidence>
<keyword evidence="3 4" id="KW-0472">Membrane</keyword>
<feature type="transmembrane region" description="Helical" evidence="4">
    <location>
        <begin position="168"/>
        <end position="188"/>
    </location>
</feature>
<sequence length="426" mass="44258">MRNSTRMLAALGSGVCMALGMSAVFMGSFPVFLESVSASMGWGLSVFPQIVLVASVTGAICNPIAGRFIDRVDVRWPLLAGTLSLAFGLFLLSTIEAPGLVFIGAGVLIGMGAALGGPLAHIKVVSSWFDRRRGIVMGLVLAMSPMLAQAGFAPLVRWLVQEYGWRQSYRLLALAVLLIAGAAVLALVRTRPAAAQPQEAVGGPMAGSAGWTARQAFRSRTFWTLTVAECLVAGALIGAQAHLVSWQRTRGVSIDVSALLLSAQAVAGLVGSFVVGAMLDRLRSRWATAGMYLLPAAALLLMGVADGLPMLVTASAFMGMTMSVVVLLLPYLVTRFFGQRASAEILGLAFACSMTAIGCGPWLIGLAFDASGSYNAPMMGAVAAAVLAAGLMATLSPKAFKVVHEAEALDPLRTGQGPFVAPKVLS</sequence>
<keyword evidence="7" id="KW-1185">Reference proteome</keyword>
<feature type="transmembrane region" description="Helical" evidence="4">
    <location>
        <begin position="256"/>
        <end position="279"/>
    </location>
</feature>
<keyword evidence="1 4" id="KW-0812">Transmembrane</keyword>
<dbReference type="InterPro" id="IPR011701">
    <property type="entry name" value="MFS"/>
</dbReference>
<protein>
    <submittedName>
        <fullName evidence="6">MFS family arabinose efflux permease</fullName>
    </submittedName>
</protein>
<keyword evidence="2 4" id="KW-1133">Transmembrane helix</keyword>
<reference evidence="6 7" key="1">
    <citation type="submission" date="2023-07" db="EMBL/GenBank/DDBJ databases">
        <title>Sorghum-associated microbial communities from plants grown in Nebraska, USA.</title>
        <authorList>
            <person name="Schachtman D."/>
        </authorList>
    </citation>
    <scope>NUCLEOTIDE SEQUENCE [LARGE SCALE GENOMIC DNA]</scope>
    <source>
        <strain evidence="6 7">BE310</strain>
    </source>
</reference>
<evidence type="ECO:0000313" key="7">
    <source>
        <dbReference type="Proteomes" id="UP001180536"/>
    </source>
</evidence>
<accession>A0ABU1ZFR5</accession>
<evidence type="ECO:0000256" key="3">
    <source>
        <dbReference type="ARBA" id="ARBA00023136"/>
    </source>
</evidence>
<evidence type="ECO:0000313" key="6">
    <source>
        <dbReference type="EMBL" id="MDR7299472.1"/>
    </source>
</evidence>
<organism evidence="6 7">
    <name type="scientific">Pelomonas aquatica</name>
    <dbReference type="NCBI Taxonomy" id="431058"/>
    <lineage>
        <taxon>Bacteria</taxon>
        <taxon>Pseudomonadati</taxon>
        <taxon>Pseudomonadota</taxon>
        <taxon>Betaproteobacteria</taxon>
        <taxon>Burkholderiales</taxon>
        <taxon>Sphaerotilaceae</taxon>
        <taxon>Roseateles</taxon>
    </lineage>
</organism>
<dbReference type="Proteomes" id="UP001180536">
    <property type="component" value="Unassembled WGS sequence"/>
</dbReference>
<feature type="domain" description="Major facilitator superfamily (MFS) profile" evidence="5">
    <location>
        <begin position="6"/>
        <end position="400"/>
    </location>
</feature>
<comment type="caution">
    <text evidence="6">The sequence shown here is derived from an EMBL/GenBank/DDBJ whole genome shotgun (WGS) entry which is preliminary data.</text>
</comment>
<feature type="transmembrane region" description="Helical" evidence="4">
    <location>
        <begin position="101"/>
        <end position="122"/>
    </location>
</feature>
<proteinExistence type="predicted"/>
<dbReference type="InterPro" id="IPR020846">
    <property type="entry name" value="MFS_dom"/>
</dbReference>
<dbReference type="InterPro" id="IPR050327">
    <property type="entry name" value="Proton-linked_MCT"/>
</dbReference>
<feature type="transmembrane region" description="Helical" evidence="4">
    <location>
        <begin position="42"/>
        <end position="64"/>
    </location>
</feature>
<evidence type="ECO:0000256" key="2">
    <source>
        <dbReference type="ARBA" id="ARBA00022989"/>
    </source>
</evidence>
<dbReference type="EMBL" id="JAVDXQ010000008">
    <property type="protein sequence ID" value="MDR7299472.1"/>
    <property type="molecule type" value="Genomic_DNA"/>
</dbReference>
<dbReference type="PANTHER" id="PTHR11360:SF290">
    <property type="entry name" value="MONOCARBOXYLATE MFS PERMEASE"/>
    <property type="match status" value="1"/>
</dbReference>
<name>A0ABU1ZFR5_9BURK</name>
<feature type="transmembrane region" description="Helical" evidence="4">
    <location>
        <begin position="374"/>
        <end position="395"/>
    </location>
</feature>
<dbReference type="InterPro" id="IPR036259">
    <property type="entry name" value="MFS_trans_sf"/>
</dbReference>
<dbReference type="PROSITE" id="PS50850">
    <property type="entry name" value="MFS"/>
    <property type="match status" value="1"/>
</dbReference>
<dbReference type="Pfam" id="PF07690">
    <property type="entry name" value="MFS_1"/>
    <property type="match status" value="1"/>
</dbReference>
<evidence type="ECO:0000259" key="5">
    <source>
        <dbReference type="PROSITE" id="PS50850"/>
    </source>
</evidence>
<feature type="transmembrane region" description="Helical" evidence="4">
    <location>
        <begin position="222"/>
        <end position="244"/>
    </location>
</feature>
<dbReference type="PANTHER" id="PTHR11360">
    <property type="entry name" value="MONOCARBOXYLATE TRANSPORTER"/>
    <property type="match status" value="1"/>
</dbReference>
<feature type="transmembrane region" description="Helical" evidence="4">
    <location>
        <begin position="76"/>
        <end position="95"/>
    </location>
</feature>
<feature type="transmembrane region" description="Helical" evidence="4">
    <location>
        <begin position="134"/>
        <end position="156"/>
    </location>
</feature>
<feature type="transmembrane region" description="Helical" evidence="4">
    <location>
        <begin position="345"/>
        <end position="368"/>
    </location>
</feature>
<dbReference type="RefSeq" id="WP_082568235.1">
    <property type="nucleotide sequence ID" value="NZ_JAVDXQ010000008.1"/>
</dbReference>